<evidence type="ECO:0000313" key="2">
    <source>
        <dbReference type="Proteomes" id="UP000237003"/>
    </source>
</evidence>
<sequence length="155" mass="17263">MIVGEVRTLPDAGLHPVLEEALTLALAVRPQEKAPGCYELQGDNIFMNVMQFATQPSAQKKAELHERYIDIQLLLAGDEQIYYGLAGSARQCEEMHVEDDYQLCREIAGEQRITLKPGMFAVFMPGEPHKPGCVVQATMDIKKVVIKVRASLLHT</sequence>
<reference evidence="1 2" key="1">
    <citation type="submission" date="2018-01" db="EMBL/GenBank/DDBJ databases">
        <title>Complete genome sequences of 14 Citrobacter spp. isolated from plant in Canada.</title>
        <authorList>
            <person name="Bhandare S.G."/>
            <person name="Colavecchio A."/>
            <person name="Jeukens J."/>
            <person name="Emond-Rheault J.-G."/>
            <person name="Freschi L."/>
            <person name="Hamel J."/>
            <person name="Kukavica-Ibrulj I."/>
            <person name="Levesque R."/>
            <person name="Goodridge L."/>
        </authorList>
    </citation>
    <scope>NUCLEOTIDE SEQUENCE [LARGE SCALE GENOMIC DNA]</scope>
    <source>
        <strain evidence="1 2">S1285</strain>
    </source>
</reference>
<dbReference type="InterPro" id="IPR049827">
    <property type="entry name" value="NanQ"/>
</dbReference>
<dbReference type="SUPFAM" id="SSF51197">
    <property type="entry name" value="Clavaminate synthase-like"/>
    <property type="match status" value="1"/>
</dbReference>
<dbReference type="STRING" id="35703.AL524_00370"/>
<proteinExistence type="predicted"/>
<dbReference type="RefSeq" id="WP_103779784.1">
    <property type="nucleotide sequence ID" value="NZ_PQLX01000009.1"/>
</dbReference>
<dbReference type="Pfam" id="PF04074">
    <property type="entry name" value="DUF386"/>
    <property type="match status" value="1"/>
</dbReference>
<dbReference type="NCBIfam" id="NF040884">
    <property type="entry name" value="acetylneur_anom"/>
    <property type="match status" value="1"/>
</dbReference>
<organism evidence="1 2">
    <name type="scientific">Citrobacter amalonaticus</name>
    <dbReference type="NCBI Taxonomy" id="35703"/>
    <lineage>
        <taxon>Bacteria</taxon>
        <taxon>Pseudomonadati</taxon>
        <taxon>Pseudomonadota</taxon>
        <taxon>Gammaproteobacteria</taxon>
        <taxon>Enterobacterales</taxon>
        <taxon>Enterobacteriaceae</taxon>
        <taxon>Citrobacter</taxon>
    </lineage>
</organism>
<dbReference type="Proteomes" id="UP000237003">
    <property type="component" value="Unassembled WGS sequence"/>
</dbReference>
<dbReference type="NCBIfam" id="TIGR00022">
    <property type="entry name" value="YhcH/YjgK/YiaL family protein"/>
    <property type="match status" value="1"/>
</dbReference>
<dbReference type="EMBL" id="PQLX01000009">
    <property type="protein sequence ID" value="POU62750.1"/>
    <property type="molecule type" value="Genomic_DNA"/>
</dbReference>
<dbReference type="PANTHER" id="PTHR34986">
    <property type="entry name" value="EVOLVED BETA-GALACTOSIDASE SUBUNIT BETA"/>
    <property type="match status" value="1"/>
</dbReference>
<gene>
    <name evidence="1" type="ORF">C3430_21730</name>
</gene>
<dbReference type="PANTHER" id="PTHR34986:SF5">
    <property type="entry name" value="N-ACETYLNEURAMINATE ANOMERASE NANQ"/>
    <property type="match status" value="1"/>
</dbReference>
<dbReference type="InterPro" id="IPR004375">
    <property type="entry name" value="NanQ/TabA/YiaL"/>
</dbReference>
<protein>
    <submittedName>
        <fullName evidence="1">YhcH/YjgK/YiaL family protein</fullName>
    </submittedName>
</protein>
<dbReference type="GO" id="GO:0005829">
    <property type="term" value="C:cytosol"/>
    <property type="evidence" value="ECO:0007669"/>
    <property type="project" value="TreeGrafter"/>
</dbReference>
<evidence type="ECO:0000313" key="1">
    <source>
        <dbReference type="EMBL" id="POU62750.1"/>
    </source>
</evidence>
<dbReference type="InterPro" id="IPR037012">
    <property type="entry name" value="NanQ/TabA/YiaL_sf"/>
</dbReference>
<name>A0A2S4RSS3_CITAM</name>
<accession>A0A2S4RSS3</accession>
<comment type="caution">
    <text evidence="1">The sequence shown here is derived from an EMBL/GenBank/DDBJ whole genome shotgun (WGS) entry which is preliminary data.</text>
</comment>
<dbReference type="Gene3D" id="2.60.120.370">
    <property type="entry name" value="YhcH/YjgK/YiaL"/>
    <property type="match status" value="1"/>
</dbReference>
<dbReference type="OrthoDB" id="6196468at2"/>
<dbReference type="AlphaFoldDB" id="A0A2S4RSS3"/>